<dbReference type="HAMAP" id="MF_02040">
    <property type="entry name" value="Mrp_NBP35"/>
    <property type="match status" value="1"/>
</dbReference>
<dbReference type="InterPro" id="IPR033756">
    <property type="entry name" value="YlxH/NBP35"/>
</dbReference>
<proteinExistence type="inferred from homology"/>
<dbReference type="InterPro" id="IPR000808">
    <property type="entry name" value="Mrp-like_CS"/>
</dbReference>
<reference evidence="11 12" key="1">
    <citation type="submission" date="2023-03" db="EMBL/GenBank/DDBJ databases">
        <title>Roseibium porphyridii sp. nov. and Roseibium rhodosorbium sp. nov. isolated from marine algae, Porphyridium cruentum and Rhodosorus marinus, respectively.</title>
        <authorList>
            <person name="Lee M.W."/>
            <person name="Choi B.J."/>
            <person name="Lee J.K."/>
            <person name="Choi D.G."/>
            <person name="Baek J.H."/>
            <person name="Bayburt H."/>
            <person name="Kim J.M."/>
            <person name="Han D.M."/>
            <person name="Kim K.H."/>
            <person name="Jeon C.O."/>
        </authorList>
    </citation>
    <scope>NUCLEOTIDE SEQUENCE [LARGE SCALE GENOMIC DNA]</scope>
    <source>
        <strain evidence="11 12">KMA01</strain>
    </source>
</reference>
<dbReference type="InterPro" id="IPR044304">
    <property type="entry name" value="NUBPL-like"/>
</dbReference>
<comment type="similarity">
    <text evidence="8">Belongs to the Mrp/NBP35 ATP-binding proteins family.</text>
</comment>
<evidence type="ECO:0000259" key="10">
    <source>
        <dbReference type="Pfam" id="PF01883"/>
    </source>
</evidence>
<keyword evidence="7 8" id="KW-0411">Iron-sulfur</keyword>
<evidence type="ECO:0000256" key="2">
    <source>
        <dbReference type="ARBA" id="ARBA00008205"/>
    </source>
</evidence>
<keyword evidence="4 8" id="KW-0547">Nucleotide-binding</keyword>
<dbReference type="Gene3D" id="3.40.50.300">
    <property type="entry name" value="P-loop containing nucleotide triphosphate hydrolases"/>
    <property type="match status" value="1"/>
</dbReference>
<dbReference type="Proteomes" id="UP001209803">
    <property type="component" value="Chromosome"/>
</dbReference>
<dbReference type="PROSITE" id="PS01215">
    <property type="entry name" value="MRP"/>
    <property type="match status" value="1"/>
</dbReference>
<dbReference type="Pfam" id="PF10609">
    <property type="entry name" value="ParA"/>
    <property type="match status" value="1"/>
</dbReference>
<evidence type="ECO:0000256" key="7">
    <source>
        <dbReference type="ARBA" id="ARBA00023014"/>
    </source>
</evidence>
<evidence type="ECO:0000256" key="5">
    <source>
        <dbReference type="ARBA" id="ARBA00022840"/>
    </source>
</evidence>
<keyword evidence="12" id="KW-1185">Reference proteome</keyword>
<evidence type="ECO:0000256" key="3">
    <source>
        <dbReference type="ARBA" id="ARBA00022723"/>
    </source>
</evidence>
<feature type="region of interest" description="Disordered" evidence="9">
    <location>
        <begin position="81"/>
        <end position="112"/>
    </location>
</feature>
<gene>
    <name evidence="11" type="ORF">K1718_06285</name>
</gene>
<name>A0ABY8F8T5_9HYPH</name>
<feature type="binding site" evidence="8">
    <location>
        <begin position="124"/>
        <end position="131"/>
    </location>
    <ligand>
        <name>ATP</name>
        <dbReference type="ChEBI" id="CHEBI:30616"/>
    </ligand>
</feature>
<comment type="similarity">
    <text evidence="2">In the C-terminal section; belongs to the Mrp/NBP35 ATP-binding proteins family.</text>
</comment>
<evidence type="ECO:0000256" key="9">
    <source>
        <dbReference type="SAM" id="MobiDB-lite"/>
    </source>
</evidence>
<dbReference type="InterPro" id="IPR027417">
    <property type="entry name" value="P-loop_NTPase"/>
</dbReference>
<comment type="similarity">
    <text evidence="1">In the N-terminal section; belongs to the MIP18 family.</text>
</comment>
<organism evidence="11 12">
    <name type="scientific">Roseibium porphyridii</name>
    <dbReference type="NCBI Taxonomy" id="2866279"/>
    <lineage>
        <taxon>Bacteria</taxon>
        <taxon>Pseudomonadati</taxon>
        <taxon>Pseudomonadota</taxon>
        <taxon>Alphaproteobacteria</taxon>
        <taxon>Hyphomicrobiales</taxon>
        <taxon>Stappiaceae</taxon>
        <taxon>Roseibium</taxon>
    </lineage>
</organism>
<dbReference type="PANTHER" id="PTHR42961:SF2">
    <property type="entry name" value="IRON-SULFUR PROTEIN NUBPL"/>
    <property type="match status" value="1"/>
</dbReference>
<protein>
    <recommendedName>
        <fullName evidence="8">Iron-sulfur cluster carrier protein</fullName>
    </recommendedName>
</protein>
<dbReference type="GO" id="GO:0005524">
    <property type="term" value="F:ATP binding"/>
    <property type="evidence" value="ECO:0007669"/>
    <property type="project" value="UniProtKB-KW"/>
</dbReference>
<evidence type="ECO:0000313" key="11">
    <source>
        <dbReference type="EMBL" id="WFE90954.1"/>
    </source>
</evidence>
<dbReference type="InterPro" id="IPR019591">
    <property type="entry name" value="Mrp/NBP35_ATP-bd"/>
</dbReference>
<evidence type="ECO:0000256" key="8">
    <source>
        <dbReference type="HAMAP-Rule" id="MF_02040"/>
    </source>
</evidence>
<sequence>MPLTRETVLAALGTVKDPASGEAIAASGMIRSLQVRDASVRLVLEIDPKRLPEMEKLEAHASQVLKALEGCDDVQIVMTSHSEQPEPKQDPQEPKPIKPIPQVPGTSGPQRVPGIDRVIAIASGKGGVGKSTVAANLACALAAEGRKVGLLDADVYGPSQPKMLGISGRPTSPDGQMILPLRNHGVTLISIGLMTSGDKAVVWRGPMLMGALQQMMSQVQWGALDVLIVDLPPGTGDVQMTLSQKFIVDGAIIVSTPQDVALLDARKGIDMFQQMNVPIVGMIENMSTHICSKCGHEEHVFGHGGVAAEAEKLGVPLLAEVPLHLNIRLAGDGGTPLAVKTPDAPEASVFRQLAKTLVEGGNA</sequence>
<dbReference type="RefSeq" id="WP_265683116.1">
    <property type="nucleotide sequence ID" value="NZ_CP120863.1"/>
</dbReference>
<evidence type="ECO:0000256" key="6">
    <source>
        <dbReference type="ARBA" id="ARBA00023004"/>
    </source>
</evidence>
<dbReference type="CDD" id="cd02037">
    <property type="entry name" value="Mrp_NBP35"/>
    <property type="match status" value="1"/>
</dbReference>
<comment type="subunit">
    <text evidence="8">Homodimer.</text>
</comment>
<keyword evidence="8" id="KW-0378">Hydrolase</keyword>
<dbReference type="SUPFAM" id="SSF117916">
    <property type="entry name" value="Fe-S cluster assembly (FSCA) domain-like"/>
    <property type="match status" value="1"/>
</dbReference>
<feature type="compositionally biased region" description="Basic and acidic residues" evidence="9">
    <location>
        <begin position="83"/>
        <end position="96"/>
    </location>
</feature>
<dbReference type="Gene3D" id="3.30.300.130">
    <property type="entry name" value="Fe-S cluster assembly (FSCA)"/>
    <property type="match status" value="1"/>
</dbReference>
<dbReference type="SUPFAM" id="SSF52540">
    <property type="entry name" value="P-loop containing nucleoside triphosphate hydrolases"/>
    <property type="match status" value="1"/>
</dbReference>
<comment type="function">
    <text evidence="8">Binds and transfers iron-sulfur (Fe-S) clusters to target apoproteins. Can hydrolyze ATP.</text>
</comment>
<dbReference type="Pfam" id="PF01883">
    <property type="entry name" value="FeS_assembly_P"/>
    <property type="match status" value="1"/>
</dbReference>
<dbReference type="PANTHER" id="PTHR42961">
    <property type="entry name" value="IRON-SULFUR PROTEIN NUBPL"/>
    <property type="match status" value="1"/>
</dbReference>
<dbReference type="InterPro" id="IPR002744">
    <property type="entry name" value="MIP18-like"/>
</dbReference>
<evidence type="ECO:0000256" key="1">
    <source>
        <dbReference type="ARBA" id="ARBA00007352"/>
    </source>
</evidence>
<dbReference type="InterPro" id="IPR034904">
    <property type="entry name" value="FSCA_dom_sf"/>
</dbReference>
<accession>A0ABY8F8T5</accession>
<feature type="domain" description="MIP18 family-like" evidence="10">
    <location>
        <begin position="5"/>
        <end position="76"/>
    </location>
</feature>
<keyword evidence="5 8" id="KW-0067">ATP-binding</keyword>
<evidence type="ECO:0000256" key="4">
    <source>
        <dbReference type="ARBA" id="ARBA00022741"/>
    </source>
</evidence>
<keyword evidence="3 8" id="KW-0479">Metal-binding</keyword>
<keyword evidence="6 8" id="KW-0408">Iron</keyword>
<evidence type="ECO:0000313" key="12">
    <source>
        <dbReference type="Proteomes" id="UP001209803"/>
    </source>
</evidence>
<dbReference type="EMBL" id="CP120863">
    <property type="protein sequence ID" value="WFE90954.1"/>
    <property type="molecule type" value="Genomic_DNA"/>
</dbReference>